<evidence type="ECO:0000313" key="1">
    <source>
        <dbReference type="EMBL" id="VTR28070.1"/>
    </source>
</evidence>
<gene>
    <name evidence="1" type="ORF">NCTC12965_02676</name>
</gene>
<sequence length="70" mass="8107">MKRWHATAMPWTGERYSGCPTYYPPRFADGSDVAQHYPSEAWPFRLMSFKSHLMSRLNCSYRAFAGREGG</sequence>
<dbReference type="AlphaFoldDB" id="A0A4U9U5A0"/>
<name>A0A4U9U5A0_SERFO</name>
<organism evidence="1">
    <name type="scientific">Serratia fonticola</name>
    <dbReference type="NCBI Taxonomy" id="47917"/>
    <lineage>
        <taxon>Bacteria</taxon>
        <taxon>Pseudomonadati</taxon>
        <taxon>Pseudomonadota</taxon>
        <taxon>Gammaproteobacteria</taxon>
        <taxon>Enterobacterales</taxon>
        <taxon>Yersiniaceae</taxon>
        <taxon>Serratia</taxon>
    </lineage>
</organism>
<reference evidence="1" key="1">
    <citation type="submission" date="2019-05" db="EMBL/GenBank/DDBJ databases">
        <authorList>
            <consortium name="Pathogen Informatics"/>
        </authorList>
    </citation>
    <scope>NUCLEOTIDE SEQUENCE [LARGE SCALE GENOMIC DNA]</scope>
    <source>
        <strain evidence="1">NCTC12965</strain>
    </source>
</reference>
<accession>A0A4U9U5A0</accession>
<protein>
    <submittedName>
        <fullName evidence="1">Tetrathionate reductase subunit A</fullName>
    </submittedName>
</protein>
<dbReference type="EMBL" id="CABEEZ010000054">
    <property type="protein sequence ID" value="VTR28070.1"/>
    <property type="molecule type" value="Genomic_DNA"/>
</dbReference>
<proteinExistence type="predicted"/>